<evidence type="ECO:0000256" key="7">
    <source>
        <dbReference type="ARBA" id="ARBA00022692"/>
    </source>
</evidence>
<evidence type="ECO:0000256" key="10">
    <source>
        <dbReference type="ARBA" id="ARBA00035611"/>
    </source>
</evidence>
<dbReference type="RefSeq" id="WP_338267252.1">
    <property type="nucleotide sequence ID" value="NZ_AP027271.1"/>
</dbReference>
<gene>
    <name evidence="13" type="ORF">MACH16_18050</name>
</gene>
<dbReference type="InterPro" id="IPR001851">
    <property type="entry name" value="ABC_transp_permease"/>
</dbReference>
<feature type="transmembrane region" description="Helical" evidence="12">
    <location>
        <begin position="12"/>
        <end position="35"/>
    </location>
</feature>
<evidence type="ECO:0000256" key="8">
    <source>
        <dbReference type="ARBA" id="ARBA00022989"/>
    </source>
</evidence>
<evidence type="ECO:0000256" key="12">
    <source>
        <dbReference type="SAM" id="Phobius"/>
    </source>
</evidence>
<sequence>MFKTIKTSQLQLFAMLAAMLLIVVFFSFATDGAFVSPRNISNLIRQTAIVGVLAIGMVFVIISAEIDLSVGSMMGLLGGIAAILDVWFHFPILFTILITVVSGLVLGLFNGWWVAYQKVPSFIVTLAGMLAFRGILVGLTDGATVAPTSSSLAIVGQSYIPSGWGISVVALLCLGLVARVYTRRQARQKHGVENQSAKFEYAKATIAVSVLMGLLFILESYRGIPTPILIMGGLILIATYVAKRTSFGRRVYAIGGNIEATRMSGVNVERTKMLVFGFNGMMVAVAALILTSRLGAGSPAAGNMAELDAIAACVIGGTSLAGGVGAVFGAIMGALIMASLDNGMSMLDVPTFWQLIVKGMILLLAVWLDVKTKKAQ</sequence>
<evidence type="ECO:0000256" key="6">
    <source>
        <dbReference type="ARBA" id="ARBA00022597"/>
    </source>
</evidence>
<evidence type="ECO:0000256" key="1">
    <source>
        <dbReference type="ARBA" id="ARBA00004429"/>
    </source>
</evidence>
<reference evidence="13 14" key="1">
    <citation type="submission" date="2023-01" db="EMBL/GenBank/DDBJ databases">
        <title>Complete genome sequence of Marinomonas pontica strain 200518_36.</title>
        <authorList>
            <person name="Ueki S."/>
            <person name="Gajardo G."/>
            <person name="Maruyama F."/>
        </authorList>
    </citation>
    <scope>NUCLEOTIDE SEQUENCE [LARGE SCALE GENOMIC DNA]</scope>
    <source>
        <strain evidence="13 14">200518_36</strain>
    </source>
</reference>
<dbReference type="PANTHER" id="PTHR32196">
    <property type="entry name" value="ABC TRANSPORTER PERMEASE PROTEIN YPHD-RELATED-RELATED"/>
    <property type="match status" value="1"/>
</dbReference>
<name>A0ABM8FD69_9GAMM</name>
<feature type="transmembrane region" description="Helical" evidence="12">
    <location>
        <begin position="159"/>
        <end position="181"/>
    </location>
</feature>
<dbReference type="CDD" id="cd06579">
    <property type="entry name" value="TM_PBP1_transp_AraH_like"/>
    <property type="match status" value="1"/>
</dbReference>
<keyword evidence="8 12" id="KW-1133">Transmembrane helix</keyword>
<feature type="transmembrane region" description="Helical" evidence="12">
    <location>
        <begin position="86"/>
        <end position="109"/>
    </location>
</feature>
<dbReference type="Proteomes" id="UP001307608">
    <property type="component" value="Chromosome"/>
</dbReference>
<feature type="transmembrane region" description="Helical" evidence="12">
    <location>
        <begin position="309"/>
        <end position="340"/>
    </location>
</feature>
<feature type="transmembrane region" description="Helical" evidence="12">
    <location>
        <begin position="121"/>
        <end position="139"/>
    </location>
</feature>
<evidence type="ECO:0000313" key="13">
    <source>
        <dbReference type="EMBL" id="BDX03057.1"/>
    </source>
</evidence>
<evidence type="ECO:0000313" key="14">
    <source>
        <dbReference type="Proteomes" id="UP001307608"/>
    </source>
</evidence>
<comment type="similarity">
    <text evidence="2">Belongs to the binding-protein-dependent transport system permease family. AraH/RbsC subfamily.</text>
</comment>
<evidence type="ECO:0000256" key="4">
    <source>
        <dbReference type="ARBA" id="ARBA00022475"/>
    </source>
</evidence>
<accession>A0ABM8FD69</accession>
<protein>
    <recommendedName>
        <fullName evidence="11">Xylose transport system permease protein XylH</fullName>
    </recommendedName>
</protein>
<evidence type="ECO:0000256" key="5">
    <source>
        <dbReference type="ARBA" id="ARBA00022519"/>
    </source>
</evidence>
<feature type="transmembrane region" description="Helical" evidence="12">
    <location>
        <begin position="47"/>
        <end position="66"/>
    </location>
</feature>
<keyword evidence="4" id="KW-1003">Cell membrane</keyword>
<feature type="transmembrane region" description="Helical" evidence="12">
    <location>
        <begin position="352"/>
        <end position="370"/>
    </location>
</feature>
<evidence type="ECO:0000256" key="2">
    <source>
        <dbReference type="ARBA" id="ARBA00007942"/>
    </source>
</evidence>
<evidence type="ECO:0000256" key="11">
    <source>
        <dbReference type="ARBA" id="ARBA00035686"/>
    </source>
</evidence>
<keyword evidence="14" id="KW-1185">Reference proteome</keyword>
<keyword evidence="3" id="KW-0813">Transport</keyword>
<keyword evidence="5" id="KW-0997">Cell inner membrane</keyword>
<feature type="transmembrane region" description="Helical" evidence="12">
    <location>
        <begin position="201"/>
        <end position="218"/>
    </location>
</feature>
<comment type="function">
    <text evidence="10">Part of the binding-protein-dependent transport system for D-xylose. Probably responsible for the translocation of the substrate across the membrane.</text>
</comment>
<feature type="transmembrane region" description="Helical" evidence="12">
    <location>
        <begin position="224"/>
        <end position="242"/>
    </location>
</feature>
<comment type="subcellular location">
    <subcellularLocation>
        <location evidence="1">Cell inner membrane</location>
        <topology evidence="1">Multi-pass membrane protein</topology>
    </subcellularLocation>
</comment>
<evidence type="ECO:0000256" key="3">
    <source>
        <dbReference type="ARBA" id="ARBA00022448"/>
    </source>
</evidence>
<dbReference type="Pfam" id="PF02653">
    <property type="entry name" value="BPD_transp_2"/>
    <property type="match status" value="1"/>
</dbReference>
<dbReference type="PANTHER" id="PTHR32196:SF32">
    <property type="entry name" value="XYLOSE TRANSPORT SYSTEM PERMEASE PROTEIN XYLH"/>
    <property type="match status" value="1"/>
</dbReference>
<keyword evidence="6" id="KW-0762">Sugar transport</keyword>
<dbReference type="EMBL" id="AP027271">
    <property type="protein sequence ID" value="BDX03057.1"/>
    <property type="molecule type" value="Genomic_DNA"/>
</dbReference>
<keyword evidence="9 12" id="KW-0472">Membrane</keyword>
<evidence type="ECO:0000256" key="9">
    <source>
        <dbReference type="ARBA" id="ARBA00023136"/>
    </source>
</evidence>
<organism evidence="13 14">
    <name type="scientific">Marinomonas pontica</name>
    <dbReference type="NCBI Taxonomy" id="264739"/>
    <lineage>
        <taxon>Bacteria</taxon>
        <taxon>Pseudomonadati</taxon>
        <taxon>Pseudomonadota</taxon>
        <taxon>Gammaproteobacteria</taxon>
        <taxon>Oceanospirillales</taxon>
        <taxon>Oceanospirillaceae</taxon>
        <taxon>Marinomonas</taxon>
    </lineage>
</organism>
<keyword evidence="7 12" id="KW-0812">Transmembrane</keyword>
<proteinExistence type="inferred from homology"/>